<keyword evidence="3" id="KW-1185">Reference proteome</keyword>
<comment type="caution">
    <text evidence="2">The sequence shown here is derived from an EMBL/GenBank/DDBJ whole genome shotgun (WGS) entry which is preliminary data.</text>
</comment>
<feature type="compositionally biased region" description="Basic and acidic residues" evidence="1">
    <location>
        <begin position="294"/>
        <end position="311"/>
    </location>
</feature>
<name>A0ABP0NBW5_9DINO</name>
<evidence type="ECO:0000256" key="1">
    <source>
        <dbReference type="SAM" id="MobiDB-lite"/>
    </source>
</evidence>
<evidence type="ECO:0000313" key="2">
    <source>
        <dbReference type="EMBL" id="CAK9061270.1"/>
    </source>
</evidence>
<reference evidence="2 3" key="1">
    <citation type="submission" date="2024-02" db="EMBL/GenBank/DDBJ databases">
        <authorList>
            <person name="Chen Y."/>
            <person name="Shah S."/>
            <person name="Dougan E. K."/>
            <person name="Thang M."/>
            <person name="Chan C."/>
        </authorList>
    </citation>
    <scope>NUCLEOTIDE SEQUENCE [LARGE SCALE GENOMIC DNA]</scope>
</reference>
<accession>A0ABP0NBW5</accession>
<dbReference type="Proteomes" id="UP001642484">
    <property type="component" value="Unassembled WGS sequence"/>
</dbReference>
<evidence type="ECO:0000313" key="3">
    <source>
        <dbReference type="Proteomes" id="UP001642484"/>
    </source>
</evidence>
<sequence>MGKGRRDVKDKAKDSKTKSKVKKDKKEKKKSSSSSSSESIVVEDPAVIKEVAQIASTFGLKPKGLQITKNMTRLADLKVAQIASVLSQVHSCLTSQCLFTCGGELVEIHRKNLTSLKAHDDGSEAGLRARITASQKLQWAEKRWRDRLVSLFKEVAGLDNMSVISQHSSLVSLRRTIANEVAAHEAAADAAAWLAKLKQQLQNFKSAAGDDMRDDHKRLHRTGRSGVSPRKGRSPRKGQSPHHNRSSRKGRSPCKRRTLKHGSEHRSHRSEESPSEDRSRSRKRTSPSRRRSGKHDEGSESSESDKSDGLFRGRFAVRKREKEKAQTTSSSLFGSTLSSGEDRFHVFKEEIERFMASKADQHLFKKIVAAEGFEDAEQLLTGMAEGWELDETTVGAEGKELLGCMTWVGRRSAKKMCERIAGNMEEYGKKLGLEGFEEDTEVVAPNKKGKPKATHKQRESSERPEPVPRECQSPTEELPGLPEVPLSPSGSD</sequence>
<protein>
    <submittedName>
        <fullName evidence="2">Uncharacterized protein</fullName>
    </submittedName>
</protein>
<feature type="compositionally biased region" description="Basic residues" evidence="1">
    <location>
        <begin position="18"/>
        <end position="31"/>
    </location>
</feature>
<proteinExistence type="predicted"/>
<feature type="region of interest" description="Disordered" evidence="1">
    <location>
        <begin position="442"/>
        <end position="492"/>
    </location>
</feature>
<feature type="compositionally biased region" description="Basic and acidic residues" evidence="1">
    <location>
        <begin position="456"/>
        <end position="468"/>
    </location>
</feature>
<feature type="region of interest" description="Disordered" evidence="1">
    <location>
        <begin position="206"/>
        <end position="335"/>
    </location>
</feature>
<feature type="compositionally biased region" description="Basic and acidic residues" evidence="1">
    <location>
        <begin position="208"/>
        <end position="217"/>
    </location>
</feature>
<feature type="compositionally biased region" description="Basic and acidic residues" evidence="1">
    <location>
        <begin position="1"/>
        <end position="17"/>
    </location>
</feature>
<feature type="compositionally biased region" description="Basic residues" evidence="1">
    <location>
        <begin position="230"/>
        <end position="260"/>
    </location>
</feature>
<organism evidence="2 3">
    <name type="scientific">Durusdinium trenchii</name>
    <dbReference type="NCBI Taxonomy" id="1381693"/>
    <lineage>
        <taxon>Eukaryota</taxon>
        <taxon>Sar</taxon>
        <taxon>Alveolata</taxon>
        <taxon>Dinophyceae</taxon>
        <taxon>Suessiales</taxon>
        <taxon>Symbiodiniaceae</taxon>
        <taxon>Durusdinium</taxon>
    </lineage>
</organism>
<feature type="compositionally biased region" description="Basic and acidic residues" evidence="1">
    <location>
        <begin position="261"/>
        <end position="279"/>
    </location>
</feature>
<gene>
    <name evidence="2" type="ORF">CCMP2556_LOCUS30136</name>
</gene>
<feature type="region of interest" description="Disordered" evidence="1">
    <location>
        <begin position="1"/>
        <end position="39"/>
    </location>
</feature>
<dbReference type="EMBL" id="CAXAMN010021596">
    <property type="protein sequence ID" value="CAK9061270.1"/>
    <property type="molecule type" value="Genomic_DNA"/>
</dbReference>
<feature type="compositionally biased region" description="Basic residues" evidence="1">
    <location>
        <begin position="280"/>
        <end position="293"/>
    </location>
</feature>